<proteinExistence type="predicted"/>
<dbReference type="Proteomes" id="UP000654075">
    <property type="component" value="Unassembled WGS sequence"/>
</dbReference>
<evidence type="ECO:0000256" key="1">
    <source>
        <dbReference type="SAM" id="Phobius"/>
    </source>
</evidence>
<evidence type="ECO:0000313" key="3">
    <source>
        <dbReference type="EMBL" id="CAE8582952.1"/>
    </source>
</evidence>
<keyword evidence="1" id="KW-1133">Transmembrane helix</keyword>
<dbReference type="SUPFAM" id="SSF53474">
    <property type="entry name" value="alpha/beta-Hydrolases"/>
    <property type="match status" value="1"/>
</dbReference>
<comment type="caution">
    <text evidence="3">The sequence shown here is derived from an EMBL/GenBank/DDBJ whole genome shotgun (WGS) entry which is preliminary data.</text>
</comment>
<protein>
    <recommendedName>
        <fullName evidence="2">AB hydrolase-1 domain-containing protein</fullName>
    </recommendedName>
</protein>
<dbReference type="Pfam" id="PF12697">
    <property type="entry name" value="Abhydrolase_6"/>
    <property type="match status" value="1"/>
</dbReference>
<reference evidence="3" key="1">
    <citation type="submission" date="2021-02" db="EMBL/GenBank/DDBJ databases">
        <authorList>
            <person name="Dougan E. K."/>
            <person name="Rhodes N."/>
            <person name="Thang M."/>
            <person name="Chan C."/>
        </authorList>
    </citation>
    <scope>NUCLEOTIDE SEQUENCE</scope>
</reference>
<dbReference type="EMBL" id="CAJNNV010000545">
    <property type="protein sequence ID" value="CAE8582952.1"/>
    <property type="molecule type" value="Genomic_DNA"/>
</dbReference>
<name>A0A813D4W6_POLGL</name>
<dbReference type="InterPro" id="IPR000073">
    <property type="entry name" value="AB_hydrolase_1"/>
</dbReference>
<feature type="domain" description="AB hydrolase-1" evidence="2">
    <location>
        <begin position="40"/>
        <end position="218"/>
    </location>
</feature>
<keyword evidence="1" id="KW-0472">Membrane</keyword>
<dbReference type="AlphaFoldDB" id="A0A813D4W6"/>
<dbReference type="PANTHER" id="PTHR37471:SF1">
    <property type="entry name" value="AB HYDROLASE-1 DOMAIN-CONTAINING PROTEIN"/>
    <property type="match status" value="1"/>
</dbReference>
<organism evidence="3 4">
    <name type="scientific">Polarella glacialis</name>
    <name type="common">Dinoflagellate</name>
    <dbReference type="NCBI Taxonomy" id="89957"/>
    <lineage>
        <taxon>Eukaryota</taxon>
        <taxon>Sar</taxon>
        <taxon>Alveolata</taxon>
        <taxon>Dinophyceae</taxon>
        <taxon>Suessiales</taxon>
        <taxon>Suessiaceae</taxon>
        <taxon>Polarella</taxon>
    </lineage>
</organism>
<gene>
    <name evidence="3" type="ORF">PGLA1383_LOCUS1941</name>
</gene>
<dbReference type="OrthoDB" id="436017at2759"/>
<dbReference type="OMA" id="GHACEPL"/>
<keyword evidence="4" id="KW-1185">Reference proteome</keyword>
<dbReference type="Gene3D" id="3.40.50.1820">
    <property type="entry name" value="alpha/beta hydrolase"/>
    <property type="match status" value="1"/>
</dbReference>
<dbReference type="InterPro" id="IPR029058">
    <property type="entry name" value="AB_hydrolase_fold"/>
</dbReference>
<feature type="transmembrane region" description="Helical" evidence="1">
    <location>
        <begin position="38"/>
        <end position="56"/>
    </location>
</feature>
<keyword evidence="1" id="KW-0812">Transmembrane</keyword>
<evidence type="ECO:0000313" key="4">
    <source>
        <dbReference type="Proteomes" id="UP000654075"/>
    </source>
</evidence>
<accession>A0A813D4W6</accession>
<sequence>VMKRLGFRRERVGGLCYWKRPRRGDVHPSIDLAAPRQTPLVFVHGLGVGLVPYYLFISRLSRRHSGDLYVPEFPFLAMAPWESVPSAREVVAQLQDMLAANGHTAAHFAGHSFGAVVIGWVMKMSPSSVMYTTLMEPAQFLMIKAEALTKVIYGTPRTCYEMLIRYFAFRELFTVNLLCRNFFWEQSSMWPEDLHVPAVIQLAGDDHIVQSHFVRRLLEHERAARKLRRRQLKKPKMPMSGSSTDVRHCSLQQAACVSSQKGHACEPLDILWCDGFFHGQVLCDLGAHDKIFSRMRQMVQAEGS</sequence>
<dbReference type="PANTHER" id="PTHR37471">
    <property type="entry name" value="UNNAMED PRODUCT"/>
    <property type="match status" value="1"/>
</dbReference>
<feature type="non-terminal residue" evidence="3">
    <location>
        <position position="1"/>
    </location>
</feature>
<evidence type="ECO:0000259" key="2">
    <source>
        <dbReference type="Pfam" id="PF12697"/>
    </source>
</evidence>